<proteinExistence type="inferred from homology"/>
<evidence type="ECO:0000256" key="4">
    <source>
        <dbReference type="ARBA" id="ARBA00023163"/>
    </source>
</evidence>
<accession>A0A644ZWA5</accession>
<dbReference type="InterPro" id="IPR036390">
    <property type="entry name" value="WH_DNA-bd_sf"/>
</dbReference>
<sequence length="261" mass="29462">MEHVLGGQLLHRSNKGVTPTELGTLVFRHAQAITEAYDKMLFEAKELESSGQVLTILATPSIHSYALPCTLYQIKKKYPTYSLQLQAVSSDAIEDMLLKGRGDIGFIAGRPKSKELIERQVFSDFAYLVAGEGLSVPPKISRAELCRYPLLMLTEAQKTQQLLHRYFVENGIALERLQVLYQLDSIESIKVSAVQGYGLAFLPYMAIKKELYHKQLRIVELDCGRLEFDYYSVKRAASSADERVRAEITRYIESSISETIC</sequence>
<organism evidence="6">
    <name type="scientific">bioreactor metagenome</name>
    <dbReference type="NCBI Taxonomy" id="1076179"/>
    <lineage>
        <taxon>unclassified sequences</taxon>
        <taxon>metagenomes</taxon>
        <taxon>ecological metagenomes</taxon>
    </lineage>
</organism>
<evidence type="ECO:0000313" key="6">
    <source>
        <dbReference type="EMBL" id="MPM41844.1"/>
    </source>
</evidence>
<dbReference type="GO" id="GO:0003700">
    <property type="term" value="F:DNA-binding transcription factor activity"/>
    <property type="evidence" value="ECO:0007669"/>
    <property type="project" value="InterPro"/>
</dbReference>
<dbReference type="EMBL" id="VSSQ01009510">
    <property type="protein sequence ID" value="MPM41844.1"/>
    <property type="molecule type" value="Genomic_DNA"/>
</dbReference>
<dbReference type="SUPFAM" id="SSF46785">
    <property type="entry name" value="Winged helix' DNA-binding domain"/>
    <property type="match status" value="1"/>
</dbReference>
<name>A0A644ZWA5_9ZZZZ</name>
<comment type="caution">
    <text evidence="6">The sequence shown here is derived from an EMBL/GenBank/DDBJ whole genome shotgun (WGS) entry which is preliminary data.</text>
</comment>
<dbReference type="InterPro" id="IPR005119">
    <property type="entry name" value="LysR_subst-bd"/>
</dbReference>
<evidence type="ECO:0000259" key="5">
    <source>
        <dbReference type="PROSITE" id="PS50931"/>
    </source>
</evidence>
<dbReference type="InterPro" id="IPR036388">
    <property type="entry name" value="WH-like_DNA-bd_sf"/>
</dbReference>
<dbReference type="AlphaFoldDB" id="A0A644ZWA5"/>
<dbReference type="Gene3D" id="3.40.190.290">
    <property type="match status" value="1"/>
</dbReference>
<keyword evidence="3" id="KW-0238">DNA-binding</keyword>
<comment type="similarity">
    <text evidence="1">Belongs to the LysR transcriptional regulatory family.</text>
</comment>
<dbReference type="Gene3D" id="1.10.10.10">
    <property type="entry name" value="Winged helix-like DNA-binding domain superfamily/Winged helix DNA-binding domain"/>
    <property type="match status" value="1"/>
</dbReference>
<reference evidence="6" key="1">
    <citation type="submission" date="2019-08" db="EMBL/GenBank/DDBJ databases">
        <authorList>
            <person name="Kucharzyk K."/>
            <person name="Murdoch R.W."/>
            <person name="Higgins S."/>
            <person name="Loffler F."/>
        </authorList>
    </citation>
    <scope>NUCLEOTIDE SEQUENCE</scope>
</reference>
<evidence type="ECO:0000256" key="3">
    <source>
        <dbReference type="ARBA" id="ARBA00023125"/>
    </source>
</evidence>
<dbReference type="Pfam" id="PF03466">
    <property type="entry name" value="LysR_substrate"/>
    <property type="match status" value="1"/>
</dbReference>
<keyword evidence="4" id="KW-0804">Transcription</keyword>
<evidence type="ECO:0000256" key="1">
    <source>
        <dbReference type="ARBA" id="ARBA00009437"/>
    </source>
</evidence>
<feature type="domain" description="HTH lysR-type" evidence="5">
    <location>
        <begin position="1"/>
        <end position="20"/>
    </location>
</feature>
<gene>
    <name evidence="6" type="primary">cysL_26</name>
    <name evidence="6" type="ORF">SDC9_88504</name>
</gene>
<keyword evidence="2" id="KW-0805">Transcription regulation</keyword>
<evidence type="ECO:0000256" key="2">
    <source>
        <dbReference type="ARBA" id="ARBA00023015"/>
    </source>
</evidence>
<protein>
    <submittedName>
        <fullName evidence="6">HTH-type transcriptional regulator CysL</fullName>
    </submittedName>
</protein>
<dbReference type="PROSITE" id="PS50931">
    <property type="entry name" value="HTH_LYSR"/>
    <property type="match status" value="1"/>
</dbReference>
<dbReference type="InterPro" id="IPR000847">
    <property type="entry name" value="LysR_HTH_N"/>
</dbReference>
<dbReference type="PANTHER" id="PTHR30126:SF64">
    <property type="entry name" value="HTH-TYPE TRANSCRIPTIONAL REGULATOR CITR"/>
    <property type="match status" value="1"/>
</dbReference>
<dbReference type="GO" id="GO:0000976">
    <property type="term" value="F:transcription cis-regulatory region binding"/>
    <property type="evidence" value="ECO:0007669"/>
    <property type="project" value="TreeGrafter"/>
</dbReference>
<dbReference type="SUPFAM" id="SSF53850">
    <property type="entry name" value="Periplasmic binding protein-like II"/>
    <property type="match status" value="1"/>
</dbReference>
<dbReference type="PANTHER" id="PTHR30126">
    <property type="entry name" value="HTH-TYPE TRANSCRIPTIONAL REGULATOR"/>
    <property type="match status" value="1"/>
</dbReference>